<keyword evidence="5 9" id="KW-0547">Nucleotide-binding</keyword>
<evidence type="ECO:0000256" key="5">
    <source>
        <dbReference type="ARBA" id="ARBA00022741"/>
    </source>
</evidence>
<dbReference type="SUPFAM" id="SSF53067">
    <property type="entry name" value="Actin-like ATPase domain"/>
    <property type="match status" value="2"/>
</dbReference>
<evidence type="ECO:0000256" key="9">
    <source>
        <dbReference type="HAMAP-Rule" id="MF_00542"/>
    </source>
</evidence>
<dbReference type="PIRSF" id="PIRSF036458">
    <property type="entry name" value="Butyrate_kin"/>
    <property type="match status" value="1"/>
</dbReference>
<keyword evidence="3 9" id="KW-0963">Cytoplasm</keyword>
<dbReference type="InterPro" id="IPR000890">
    <property type="entry name" value="Aliphatic_acid_kin_short-chain"/>
</dbReference>
<dbReference type="Proteomes" id="UP000009173">
    <property type="component" value="Chromosome"/>
</dbReference>
<reference evidence="12" key="1">
    <citation type="journal article" date="2009" name="Environ. Microbiol.">
        <title>Contribution of mobile genetic elements to Desulfovibrio vulgaris genome plasticity.</title>
        <authorList>
            <person name="Walker C.B."/>
            <person name="Stolyar S."/>
            <person name="Chivian D."/>
            <person name="Pinel N."/>
            <person name="Gabster J.A."/>
            <person name="Dehal P.S."/>
            <person name="He Z."/>
            <person name="Yang Z.K."/>
            <person name="Yen H.C."/>
            <person name="Zhou J."/>
            <person name="Wall J.D."/>
            <person name="Hazen T.C."/>
            <person name="Arkin A.P."/>
            <person name="Stahl D.A."/>
        </authorList>
    </citation>
    <scope>NUCLEOTIDE SEQUENCE [LARGE SCALE GENOMIC DNA]</scope>
    <source>
        <strain evidence="12">DP4</strain>
    </source>
</reference>
<evidence type="ECO:0000256" key="7">
    <source>
        <dbReference type="ARBA" id="ARBA00022840"/>
    </source>
</evidence>
<keyword evidence="6 9" id="KW-0418">Kinase</keyword>
<evidence type="ECO:0000256" key="3">
    <source>
        <dbReference type="ARBA" id="ARBA00022490"/>
    </source>
</evidence>
<dbReference type="HOGENOM" id="CLU_048716_0_0_7"/>
<evidence type="ECO:0000256" key="4">
    <source>
        <dbReference type="ARBA" id="ARBA00022679"/>
    </source>
</evidence>
<dbReference type="PRINTS" id="PR00471">
    <property type="entry name" value="ACETATEKNASE"/>
</dbReference>
<keyword evidence="4 9" id="KW-0808">Transferase</keyword>
<evidence type="ECO:0000256" key="10">
    <source>
        <dbReference type="RuleBase" id="RU003835"/>
    </source>
</evidence>
<dbReference type="InterPro" id="IPR043129">
    <property type="entry name" value="ATPase_NBD"/>
</dbReference>
<evidence type="ECO:0000256" key="6">
    <source>
        <dbReference type="ARBA" id="ARBA00022777"/>
    </source>
</evidence>
<dbReference type="InterPro" id="IPR011245">
    <property type="entry name" value="Butyrate_kin"/>
</dbReference>
<dbReference type="HAMAP" id="MF_00542">
    <property type="entry name" value="Butyrate_kinase"/>
    <property type="match status" value="1"/>
</dbReference>
<dbReference type="KEGG" id="dvl:Dvul_2330"/>
<evidence type="ECO:0000313" key="11">
    <source>
        <dbReference type="EMBL" id="ABM29346.1"/>
    </source>
</evidence>
<dbReference type="EC" id="2.7.2.7" evidence="9"/>
<comment type="subcellular location">
    <subcellularLocation>
        <location evidence="1 9">Cytoplasm</location>
    </subcellularLocation>
</comment>
<dbReference type="GO" id="GO:0006083">
    <property type="term" value="P:acetate metabolic process"/>
    <property type="evidence" value="ECO:0007669"/>
    <property type="project" value="TreeGrafter"/>
</dbReference>
<proteinExistence type="inferred from homology"/>
<dbReference type="Pfam" id="PF00871">
    <property type="entry name" value="Acetate_kinase"/>
    <property type="match status" value="1"/>
</dbReference>
<dbReference type="PROSITE" id="PS01076">
    <property type="entry name" value="ACETATE_KINASE_2"/>
    <property type="match status" value="1"/>
</dbReference>
<comment type="catalytic activity">
    <reaction evidence="8 9">
        <text>butanoate + ATP = butanoyl phosphate + ADP</text>
        <dbReference type="Rhea" id="RHEA:13585"/>
        <dbReference type="ChEBI" id="CHEBI:17968"/>
        <dbReference type="ChEBI" id="CHEBI:30616"/>
        <dbReference type="ChEBI" id="CHEBI:58079"/>
        <dbReference type="ChEBI" id="CHEBI:456216"/>
        <dbReference type="EC" id="2.7.2.7"/>
    </reaction>
</comment>
<gene>
    <name evidence="9" type="primary">buk</name>
    <name evidence="11" type="ordered locus">Dvul_2330</name>
</gene>
<sequence>MSASQRHDRGAERILVINPGSTTTKVALFEGEVPLFDETVEHGKESFRAFSAVTDQFAFRLRAVKDVLEHHGVLDTPLDAVAGRGGLLAPMQGGTWRVGPAMLATLAEARHGEHPCNLGAALARHFADLHGVEAYIVDPVVTDEMDDVARYTGLPQIRRRSVFHALSHRAAARVAASRCGVAYEEGRFLVAHMGGGVSVGAHRCGRIVDVVNALDGDGPITAERTGRLPVLPVLDLIERGLQTFESMRRIVLREGGLWAHCGTNDLREVERRMETGDAAAAAIFDALAYTIAKELASLAPAVLGTARGGVTTVTAVVLTGGMARSVRLTSRLEAHLGWLGPMVVLPDVEEMRALTQGVLRVLRGEEVAKEYV</sequence>
<dbReference type="RefSeq" id="WP_011792794.1">
    <property type="nucleotide sequence ID" value="NC_008751.1"/>
</dbReference>
<dbReference type="CDD" id="cd24011">
    <property type="entry name" value="ASKHA_NBD_BK"/>
    <property type="match status" value="1"/>
</dbReference>
<dbReference type="GO" id="GO:0008776">
    <property type="term" value="F:acetate kinase activity"/>
    <property type="evidence" value="ECO:0007669"/>
    <property type="project" value="TreeGrafter"/>
</dbReference>
<comment type="similarity">
    <text evidence="2 9 10">Belongs to the acetokinase family.</text>
</comment>
<dbReference type="GO" id="GO:0005737">
    <property type="term" value="C:cytoplasm"/>
    <property type="evidence" value="ECO:0007669"/>
    <property type="project" value="UniProtKB-SubCell"/>
</dbReference>
<keyword evidence="7 9" id="KW-0067">ATP-binding</keyword>
<dbReference type="PANTHER" id="PTHR21060">
    <property type="entry name" value="ACETATE KINASE"/>
    <property type="match status" value="1"/>
</dbReference>
<organism evidence="11 12">
    <name type="scientific">Nitratidesulfovibrio vulgaris (strain DP4)</name>
    <name type="common">Desulfovibrio vulgaris</name>
    <dbReference type="NCBI Taxonomy" id="391774"/>
    <lineage>
        <taxon>Bacteria</taxon>
        <taxon>Pseudomonadati</taxon>
        <taxon>Thermodesulfobacteriota</taxon>
        <taxon>Desulfovibrionia</taxon>
        <taxon>Desulfovibrionales</taxon>
        <taxon>Desulfovibrionaceae</taxon>
        <taxon>Nitratidesulfovibrio</taxon>
    </lineage>
</organism>
<dbReference type="PANTHER" id="PTHR21060:SF3">
    <property type="entry name" value="BUTYRATE KINASE 2-RELATED"/>
    <property type="match status" value="1"/>
</dbReference>
<evidence type="ECO:0000256" key="8">
    <source>
        <dbReference type="ARBA" id="ARBA00048596"/>
    </source>
</evidence>
<dbReference type="NCBIfam" id="NF002834">
    <property type="entry name" value="PRK03011.1-5"/>
    <property type="match status" value="1"/>
</dbReference>
<evidence type="ECO:0000256" key="1">
    <source>
        <dbReference type="ARBA" id="ARBA00004496"/>
    </source>
</evidence>
<dbReference type="GO" id="GO:0005524">
    <property type="term" value="F:ATP binding"/>
    <property type="evidence" value="ECO:0007669"/>
    <property type="project" value="UniProtKB-KW"/>
</dbReference>
<evidence type="ECO:0000313" key="12">
    <source>
        <dbReference type="Proteomes" id="UP000009173"/>
    </source>
</evidence>
<dbReference type="GO" id="GO:0047761">
    <property type="term" value="F:butyrate kinase activity"/>
    <property type="evidence" value="ECO:0007669"/>
    <property type="project" value="UniProtKB-UniRule"/>
</dbReference>
<dbReference type="InterPro" id="IPR023865">
    <property type="entry name" value="Aliphatic_acid_kinase_CS"/>
</dbReference>
<accession>A0A0H3AA91</accession>
<dbReference type="PROSITE" id="PS01075">
    <property type="entry name" value="ACETATE_KINASE_1"/>
    <property type="match status" value="1"/>
</dbReference>
<dbReference type="EMBL" id="CP000527">
    <property type="protein sequence ID" value="ABM29346.1"/>
    <property type="molecule type" value="Genomic_DNA"/>
</dbReference>
<dbReference type="NCBIfam" id="TIGR02707">
    <property type="entry name" value="butyr_kinase"/>
    <property type="match status" value="1"/>
</dbReference>
<dbReference type="AlphaFoldDB" id="A0A0H3AA91"/>
<evidence type="ECO:0000256" key="2">
    <source>
        <dbReference type="ARBA" id="ARBA00008748"/>
    </source>
</evidence>
<name>A0A0H3AA91_NITV4</name>
<protein>
    <recommendedName>
        <fullName evidence="9">Probable butyrate kinase</fullName>
        <shortName evidence="9">BK</shortName>
        <ecNumber evidence="9">2.7.2.7</ecNumber>
    </recommendedName>
    <alternativeName>
        <fullName evidence="9">Branched-chain carboxylic acid kinase</fullName>
    </alternativeName>
</protein>
<dbReference type="Gene3D" id="3.30.420.40">
    <property type="match status" value="2"/>
</dbReference>